<dbReference type="InterPro" id="IPR023299">
    <property type="entry name" value="ATPase_P-typ_cyto_dom_N"/>
</dbReference>
<dbReference type="InterPro" id="IPR044492">
    <property type="entry name" value="P_typ_ATPase_HD_dom"/>
</dbReference>
<feature type="transmembrane region" description="Helical" evidence="11">
    <location>
        <begin position="755"/>
        <end position="775"/>
    </location>
</feature>
<dbReference type="Pfam" id="PF00689">
    <property type="entry name" value="Cation_ATPase_C"/>
    <property type="match status" value="1"/>
</dbReference>
<dbReference type="FunFam" id="3.40.50.1000:FF:000028">
    <property type="entry name" value="Calcium-transporting P-type ATPase, putative"/>
    <property type="match status" value="1"/>
</dbReference>
<dbReference type="SFLD" id="SFLDG00002">
    <property type="entry name" value="C1.7:_P-type_atpase_like"/>
    <property type="match status" value="1"/>
</dbReference>
<dbReference type="EC" id="7.2.2.10" evidence="2"/>
<dbReference type="Pfam" id="PF13246">
    <property type="entry name" value="Cation_ATPase"/>
    <property type="match status" value="1"/>
</dbReference>
<dbReference type="EMBL" id="SUTF01000009">
    <property type="protein sequence ID" value="MBE6511107.1"/>
    <property type="molecule type" value="Genomic_DNA"/>
</dbReference>
<feature type="transmembrane region" description="Helical" evidence="11">
    <location>
        <begin position="73"/>
        <end position="92"/>
    </location>
</feature>
<dbReference type="Gene3D" id="3.40.50.1000">
    <property type="entry name" value="HAD superfamily/HAD-like"/>
    <property type="match status" value="1"/>
</dbReference>
<dbReference type="Gene3D" id="2.70.150.10">
    <property type="entry name" value="Calcium-transporting ATPase, cytoplasmic transduction domain A"/>
    <property type="match status" value="1"/>
</dbReference>
<keyword evidence="6" id="KW-0106">Calcium</keyword>
<sequence>MKESILSKYKTSANGLADEEVTQRQHKYGFNEIEEKKPKSPFKLFIEQFIDILIGLLFIAAVAAYFVGDIIDAFVIMIAIILNAVIGFIQEYRSQKASEMLKSLITKEAVVKRNSKVQKIESKELTVGDIVLLEEGDKVPADIILIESNNLHVDESSLTGESEAIAKDVNDEAYMDSNIISGNAVGIVSKIGMKTEIGKIAEMVQEDDGETPLQVKVSKLGKILSAIAIAVCVFVFILEFTKGIPLVETFMTAVSLAVAAIPEGLPAVLTLTLALGMQEMAKSNAIVKRLLSVETLGSCDIICSDKTGTLTENKMAVRQSFFYNESRTAQIGMLCNNAIESDGEIIGDPTDEAIFKYFNENSQDYKGFERVNEIPLDSNRKMMSCEYSFEGENNAILSKGAPEIIISKSKYIDNDGSIEIITPQIKETLLKKIDEMASDALRTIGFAYKTKDENDDEKDLIFTGLVGIIDPPKESAKKAIEDCKNAGIKVIMITGDHEITAKAIARELDILNDGKVITGAELEQLSDDEYLDIVEDIEVYARVKPAQKMRIVETLKSKGHTVSMTGDGVNDAPALKKASIGVAMGNGTEVAREASDMIIQDNNFATIVKAIEEGRKIYDNIKRFVKFQVSTNIGAIITIIGTSILSLPVPFSPVQLLWINIVMDGPPAQTLGMEGAEKDIMERKPQTGDILNRKILTKILISGIVMAIGTICVFDYQLSISTQTKAMTVTFTLFVLYQLFNAYNCKANSNASSKFLYIGIIISFILQVLIIYVPQLQIIFKTTSIDIIDWIMIIIVAFTIIITEKIMNKVIE</sequence>
<feature type="domain" description="Cation-transporting P-type ATPase N-terminal" evidence="12">
    <location>
        <begin position="3"/>
        <end position="69"/>
    </location>
</feature>
<feature type="transmembrane region" description="Helical" evidence="11">
    <location>
        <begin position="220"/>
        <end position="238"/>
    </location>
</feature>
<dbReference type="PROSITE" id="PS00154">
    <property type="entry name" value="ATPASE_E1_E2"/>
    <property type="match status" value="1"/>
</dbReference>
<accession>A0A8T3VKJ7</accession>
<dbReference type="InterPro" id="IPR006408">
    <property type="entry name" value="P-type_ATPase_IIB"/>
</dbReference>
<name>A0A8T3VKJ7_9EURY</name>
<dbReference type="InterPro" id="IPR006068">
    <property type="entry name" value="ATPase_P-typ_cation-transptr_C"/>
</dbReference>
<dbReference type="InterPro" id="IPR018303">
    <property type="entry name" value="ATPase_P-typ_P_site"/>
</dbReference>
<feature type="transmembrane region" description="Helical" evidence="11">
    <location>
        <begin position="699"/>
        <end position="720"/>
    </location>
</feature>
<dbReference type="Gene3D" id="1.20.1110.10">
    <property type="entry name" value="Calcium-transporting ATPase, transmembrane domain"/>
    <property type="match status" value="2"/>
</dbReference>
<evidence type="ECO:0000256" key="1">
    <source>
        <dbReference type="ARBA" id="ARBA00004141"/>
    </source>
</evidence>
<feature type="transmembrane region" description="Helical" evidence="11">
    <location>
        <begin position="726"/>
        <end position="743"/>
    </location>
</feature>
<keyword evidence="4 11" id="KW-0812">Transmembrane</keyword>
<gene>
    <name evidence="13" type="ORF">E7Z74_07580</name>
</gene>
<evidence type="ECO:0000256" key="4">
    <source>
        <dbReference type="ARBA" id="ARBA00022692"/>
    </source>
</evidence>
<protein>
    <recommendedName>
        <fullName evidence="2">P-type Ca(2+) transporter</fullName>
        <ecNumber evidence="2">7.2.2.10</ecNumber>
    </recommendedName>
</protein>
<organism evidence="13 14">
    <name type="scientific">Methanobrevibacter millerae</name>
    <dbReference type="NCBI Taxonomy" id="230361"/>
    <lineage>
        <taxon>Archaea</taxon>
        <taxon>Methanobacteriati</taxon>
        <taxon>Methanobacteriota</taxon>
        <taxon>Methanomada group</taxon>
        <taxon>Methanobacteria</taxon>
        <taxon>Methanobacteriales</taxon>
        <taxon>Methanobacteriaceae</taxon>
        <taxon>Methanobrevibacter</taxon>
    </lineage>
</organism>
<dbReference type="SMART" id="SM00831">
    <property type="entry name" value="Cation_ATPase_N"/>
    <property type="match status" value="1"/>
</dbReference>
<dbReference type="InterPro" id="IPR001757">
    <property type="entry name" value="P_typ_ATPase"/>
</dbReference>
<dbReference type="FunFam" id="3.40.50.1000:FF:000001">
    <property type="entry name" value="Phospholipid-transporting ATPase IC"/>
    <property type="match status" value="1"/>
</dbReference>
<dbReference type="Pfam" id="PF00690">
    <property type="entry name" value="Cation_ATPase_N"/>
    <property type="match status" value="1"/>
</dbReference>
<dbReference type="SFLD" id="SFLDF00027">
    <property type="entry name" value="p-type_atpase"/>
    <property type="match status" value="1"/>
</dbReference>
<evidence type="ECO:0000259" key="12">
    <source>
        <dbReference type="SMART" id="SM00831"/>
    </source>
</evidence>
<dbReference type="Gene3D" id="3.40.1110.10">
    <property type="entry name" value="Calcium-transporting ATPase, cytoplasmic domain N"/>
    <property type="match status" value="1"/>
</dbReference>
<evidence type="ECO:0000256" key="9">
    <source>
        <dbReference type="ARBA" id="ARBA00022989"/>
    </source>
</evidence>
<keyword evidence="3" id="KW-0406">Ion transport</keyword>
<dbReference type="SUPFAM" id="SSF81660">
    <property type="entry name" value="Metal cation-transporting ATPase, ATP-binding domain N"/>
    <property type="match status" value="1"/>
</dbReference>
<feature type="transmembrane region" description="Helical" evidence="11">
    <location>
        <begin position="44"/>
        <end position="67"/>
    </location>
</feature>
<dbReference type="AlphaFoldDB" id="A0A8T3VKJ7"/>
<evidence type="ECO:0000256" key="2">
    <source>
        <dbReference type="ARBA" id="ARBA00012790"/>
    </source>
</evidence>
<dbReference type="SUPFAM" id="SSF81665">
    <property type="entry name" value="Calcium ATPase, transmembrane domain M"/>
    <property type="match status" value="1"/>
</dbReference>
<keyword evidence="3" id="KW-0813">Transport</keyword>
<keyword evidence="7" id="KW-0067">ATP-binding</keyword>
<dbReference type="InterPro" id="IPR059000">
    <property type="entry name" value="ATPase_P-type_domA"/>
</dbReference>
<comment type="caution">
    <text evidence="13">The sequence shown here is derived from an EMBL/GenBank/DDBJ whole genome shotgun (WGS) entry which is preliminary data.</text>
</comment>
<evidence type="ECO:0000313" key="14">
    <source>
        <dbReference type="Proteomes" id="UP000713479"/>
    </source>
</evidence>
<dbReference type="InterPro" id="IPR004014">
    <property type="entry name" value="ATPase_P-typ_cation-transptr_N"/>
</dbReference>
<comment type="subcellular location">
    <subcellularLocation>
        <location evidence="1">Membrane</location>
        <topology evidence="1">Multi-pass membrane protein</topology>
    </subcellularLocation>
</comment>
<dbReference type="Proteomes" id="UP000713479">
    <property type="component" value="Unassembled WGS sequence"/>
</dbReference>
<dbReference type="InterPro" id="IPR023298">
    <property type="entry name" value="ATPase_P-typ_TM_dom_sf"/>
</dbReference>
<keyword evidence="5" id="KW-0547">Nucleotide-binding</keyword>
<dbReference type="NCBIfam" id="TIGR01494">
    <property type="entry name" value="ATPase_P-type"/>
    <property type="match status" value="2"/>
</dbReference>
<dbReference type="GO" id="GO:0016887">
    <property type="term" value="F:ATP hydrolysis activity"/>
    <property type="evidence" value="ECO:0007669"/>
    <property type="project" value="InterPro"/>
</dbReference>
<dbReference type="InterPro" id="IPR023214">
    <property type="entry name" value="HAD_sf"/>
</dbReference>
<dbReference type="Pfam" id="PF08282">
    <property type="entry name" value="Hydrolase_3"/>
    <property type="match status" value="1"/>
</dbReference>
<evidence type="ECO:0000256" key="3">
    <source>
        <dbReference type="ARBA" id="ARBA00022568"/>
    </source>
</evidence>
<evidence type="ECO:0000256" key="6">
    <source>
        <dbReference type="ARBA" id="ARBA00022837"/>
    </source>
</evidence>
<evidence type="ECO:0000256" key="7">
    <source>
        <dbReference type="ARBA" id="ARBA00022840"/>
    </source>
</evidence>
<dbReference type="GO" id="GO:0005388">
    <property type="term" value="F:P-type calcium transporter activity"/>
    <property type="evidence" value="ECO:0007669"/>
    <property type="project" value="UniProtKB-EC"/>
</dbReference>
<evidence type="ECO:0000256" key="8">
    <source>
        <dbReference type="ARBA" id="ARBA00022967"/>
    </source>
</evidence>
<dbReference type="GO" id="GO:0005524">
    <property type="term" value="F:ATP binding"/>
    <property type="evidence" value="ECO:0007669"/>
    <property type="project" value="UniProtKB-KW"/>
</dbReference>
<dbReference type="PANTHER" id="PTHR42861">
    <property type="entry name" value="CALCIUM-TRANSPORTING ATPASE"/>
    <property type="match status" value="1"/>
</dbReference>
<keyword evidence="10 11" id="KW-0472">Membrane</keyword>
<feature type="transmembrane region" description="Helical" evidence="11">
    <location>
        <begin position="787"/>
        <end position="807"/>
    </location>
</feature>
<dbReference type="GO" id="GO:0016020">
    <property type="term" value="C:membrane"/>
    <property type="evidence" value="ECO:0007669"/>
    <property type="project" value="UniProtKB-SubCell"/>
</dbReference>
<dbReference type="PRINTS" id="PR00120">
    <property type="entry name" value="HATPASE"/>
</dbReference>
<reference evidence="13" key="1">
    <citation type="submission" date="2019-04" db="EMBL/GenBank/DDBJ databases">
        <title>Evolution of Biomass-Degrading Anaerobic Consortia Revealed by Metagenomics.</title>
        <authorList>
            <person name="Peng X."/>
        </authorList>
    </citation>
    <scope>NUCLEOTIDE SEQUENCE</scope>
    <source>
        <strain evidence="13">SIG13</strain>
    </source>
</reference>
<evidence type="ECO:0000313" key="13">
    <source>
        <dbReference type="EMBL" id="MBE6511107.1"/>
    </source>
</evidence>
<dbReference type="SUPFAM" id="SSF81653">
    <property type="entry name" value="Calcium ATPase, transduction domain A"/>
    <property type="match status" value="1"/>
</dbReference>
<dbReference type="PRINTS" id="PR00119">
    <property type="entry name" value="CATATPASE"/>
</dbReference>
<keyword evidence="3" id="KW-0109">Calcium transport</keyword>
<evidence type="ECO:0000256" key="10">
    <source>
        <dbReference type="ARBA" id="ARBA00023136"/>
    </source>
</evidence>
<keyword evidence="9 11" id="KW-1133">Transmembrane helix</keyword>
<dbReference type="Pfam" id="PF00122">
    <property type="entry name" value="E1-E2_ATPase"/>
    <property type="match status" value="1"/>
</dbReference>
<proteinExistence type="predicted"/>
<evidence type="ECO:0000256" key="5">
    <source>
        <dbReference type="ARBA" id="ARBA00022741"/>
    </source>
</evidence>
<dbReference type="SUPFAM" id="SSF56784">
    <property type="entry name" value="HAD-like"/>
    <property type="match status" value="1"/>
</dbReference>
<dbReference type="SFLD" id="SFLDS00003">
    <property type="entry name" value="Haloacid_Dehalogenase"/>
    <property type="match status" value="1"/>
</dbReference>
<dbReference type="InterPro" id="IPR036412">
    <property type="entry name" value="HAD-like_sf"/>
</dbReference>
<keyword evidence="8" id="KW-1278">Translocase</keyword>
<evidence type="ECO:0000256" key="11">
    <source>
        <dbReference type="SAM" id="Phobius"/>
    </source>
</evidence>
<dbReference type="InterPro" id="IPR008250">
    <property type="entry name" value="ATPase_P-typ_transduc_dom_A_sf"/>
</dbReference>
<dbReference type="NCBIfam" id="TIGR01517">
    <property type="entry name" value="ATPase-IIB_Ca"/>
    <property type="match status" value="1"/>
</dbReference>
<feature type="transmembrane region" description="Helical" evidence="11">
    <location>
        <begin position="250"/>
        <end position="275"/>
    </location>
</feature>